<dbReference type="PROSITE" id="PS00211">
    <property type="entry name" value="ABC_TRANSPORTER_1"/>
    <property type="match status" value="1"/>
</dbReference>
<sequence length="746" mass="81126">MRALLALKTKIVGATSRAALLFASTWPTLRARIGDTSVHRTPTILQYEAAECGVACLAILLGYFGRWVPIEELREVAGVNRDGTNAKNLLLTAERYGLEGGGYTVGPDDLTDDVLPCIVFWEFNHFVVVERRTSEKVWINDPATGPCVLTTQDFDRAFTGVILALKPGPDFAPGGEAPDLVRSIRQTLPGFKAPILAAVLAGFLLVVPGLMIPGLQRAFVDYYMIAGLSRWLWWLVGGIAAIALAKGLLTFLQQRTLARLQVKLGVDTSGRVLWHILRLPMAFFAQRNSGEITNRLMVSDRLTGLLSGNIAVTFIGLLSIVIYALVMLAYNVPLALVVIAFAVLNLALLVWLSRRLSDASRRMLQDEARMQSTMIHGFANLDTYRASGAENLFFRRWAGEHAKVVSAEQAMAFWQRLLAGLPILLGTIAGACIVFIGGVGVMQGTISIGMLVAFQALMANFNAPVTSVMGLTAQLQQARGHIDRLGDVGRQRVDPILEAPDESGVIPALHGALDIQGLTFGYTTVAAPFLRDISLKVPAGGRVAITGATGSGKSTLARLMVGLMTPRDGVIRIDGIDLARLSAPVLRSAVAYVDQTTTLFGGTVRENLTMWDLTISEDRVVAAGRDAMVHEMIASRPMAYETRVDDNGRNFSAGERQRLAIARALAVDPVLIVFDEAMSSLDSIAEQGIIDNIRRRGCTCILISHRISTLRDCDEIIVLDEGRIVERGRHTALMAAHRHYRKQVEV</sequence>
<protein>
    <submittedName>
        <fullName evidence="17">NHLM bacteriocin system ABC transporter peptidase/ATP-binding protein</fullName>
    </submittedName>
</protein>
<evidence type="ECO:0000256" key="4">
    <source>
        <dbReference type="ARBA" id="ARBA00022475"/>
    </source>
</evidence>
<dbReference type="InterPro" id="IPR003593">
    <property type="entry name" value="AAA+_ATPase"/>
</dbReference>
<feature type="transmembrane region" description="Helical" evidence="13">
    <location>
        <begin position="305"/>
        <end position="326"/>
    </location>
</feature>
<dbReference type="PROSITE" id="PS50893">
    <property type="entry name" value="ABC_TRANSPORTER_2"/>
    <property type="match status" value="1"/>
</dbReference>
<evidence type="ECO:0000256" key="5">
    <source>
        <dbReference type="ARBA" id="ARBA00022692"/>
    </source>
</evidence>
<feature type="transmembrane region" description="Helical" evidence="13">
    <location>
        <begin position="417"/>
        <end position="442"/>
    </location>
</feature>
<dbReference type="GO" id="GO:0140359">
    <property type="term" value="F:ABC-type transporter activity"/>
    <property type="evidence" value="ECO:0007669"/>
    <property type="project" value="InterPro"/>
</dbReference>
<keyword evidence="12" id="KW-0080">Bacteriocin transport</keyword>
<comment type="similarity">
    <text evidence="2">Belongs to the ABC transporter superfamily.</text>
</comment>
<dbReference type="PROSITE" id="PS50990">
    <property type="entry name" value="PEPTIDASE_C39"/>
    <property type="match status" value="1"/>
</dbReference>
<feature type="transmembrane region" description="Helical" evidence="13">
    <location>
        <begin position="332"/>
        <end position="352"/>
    </location>
</feature>
<dbReference type="GO" id="GO:0015031">
    <property type="term" value="P:protein transport"/>
    <property type="evidence" value="ECO:0007669"/>
    <property type="project" value="UniProtKB-KW"/>
</dbReference>
<evidence type="ECO:0000256" key="13">
    <source>
        <dbReference type="SAM" id="Phobius"/>
    </source>
</evidence>
<keyword evidence="18" id="KW-1185">Reference proteome</keyword>
<proteinExistence type="inferred from homology"/>
<dbReference type="Gene3D" id="3.90.70.10">
    <property type="entry name" value="Cysteine proteinases"/>
    <property type="match status" value="1"/>
</dbReference>
<evidence type="ECO:0000259" key="15">
    <source>
        <dbReference type="PROSITE" id="PS50929"/>
    </source>
</evidence>
<comment type="function">
    <text evidence="11">Involved in beta-(1--&gt;2)glucan export. Transmembrane domains (TMD) form a pore in the inner membrane and the ATP-binding domain (NBD) is responsible for energy generation.</text>
</comment>
<keyword evidence="7 17" id="KW-0067">ATP-binding</keyword>
<dbReference type="Pfam" id="PF00005">
    <property type="entry name" value="ABC_tran"/>
    <property type="match status" value="1"/>
</dbReference>
<keyword evidence="4" id="KW-1003">Cell membrane</keyword>
<evidence type="ECO:0000256" key="11">
    <source>
        <dbReference type="ARBA" id="ARBA00024722"/>
    </source>
</evidence>
<comment type="caution">
    <text evidence="17">The sequence shown here is derived from an EMBL/GenBank/DDBJ whole genome shotgun (WGS) entry which is preliminary data.</text>
</comment>
<gene>
    <name evidence="17" type="ORF">FBZ95_106539</name>
</gene>
<dbReference type="FunFam" id="3.40.50.300:FF:000299">
    <property type="entry name" value="ABC transporter ATP-binding protein/permease"/>
    <property type="match status" value="1"/>
</dbReference>
<feature type="domain" description="ABC transmembrane type-1" evidence="15">
    <location>
        <begin position="196"/>
        <end position="477"/>
    </location>
</feature>
<dbReference type="GO" id="GO:0005886">
    <property type="term" value="C:plasma membrane"/>
    <property type="evidence" value="ECO:0007669"/>
    <property type="project" value="UniProtKB-SubCell"/>
</dbReference>
<keyword evidence="6" id="KW-0547">Nucleotide-binding</keyword>
<evidence type="ECO:0000259" key="14">
    <source>
        <dbReference type="PROSITE" id="PS50893"/>
    </source>
</evidence>
<dbReference type="PANTHER" id="PTHR24221">
    <property type="entry name" value="ATP-BINDING CASSETTE SUB-FAMILY B"/>
    <property type="match status" value="1"/>
</dbReference>
<evidence type="ECO:0000313" key="17">
    <source>
        <dbReference type="EMBL" id="TWB72824.1"/>
    </source>
</evidence>
<dbReference type="RefSeq" id="WP_080136529.1">
    <property type="nucleotide sequence ID" value="NZ_LWIG01000012.1"/>
</dbReference>
<dbReference type="InterPro" id="IPR027417">
    <property type="entry name" value="P-loop_NTPase"/>
</dbReference>
<feature type="transmembrane region" description="Helical" evidence="13">
    <location>
        <begin position="191"/>
        <end position="211"/>
    </location>
</feature>
<dbReference type="PROSITE" id="PS50929">
    <property type="entry name" value="ABC_TM1F"/>
    <property type="match status" value="1"/>
</dbReference>
<evidence type="ECO:0000256" key="12">
    <source>
        <dbReference type="ARBA" id="ARBA00043264"/>
    </source>
</evidence>
<dbReference type="Pfam" id="PF00664">
    <property type="entry name" value="ABC_membrane"/>
    <property type="match status" value="1"/>
</dbReference>
<dbReference type="STRING" id="1399419.A5906_35265"/>
<evidence type="ECO:0000256" key="8">
    <source>
        <dbReference type="ARBA" id="ARBA00022927"/>
    </source>
</evidence>
<dbReference type="GO" id="GO:0005524">
    <property type="term" value="F:ATP binding"/>
    <property type="evidence" value="ECO:0007669"/>
    <property type="project" value="UniProtKB-KW"/>
</dbReference>
<feature type="domain" description="ABC transporter" evidence="14">
    <location>
        <begin position="513"/>
        <end position="746"/>
    </location>
</feature>
<dbReference type="GO" id="GO:0008233">
    <property type="term" value="F:peptidase activity"/>
    <property type="evidence" value="ECO:0007669"/>
    <property type="project" value="InterPro"/>
</dbReference>
<dbReference type="Proteomes" id="UP000315914">
    <property type="component" value="Unassembled WGS sequence"/>
</dbReference>
<dbReference type="PANTHER" id="PTHR24221:SF654">
    <property type="entry name" value="ATP-BINDING CASSETTE SUB-FAMILY B MEMBER 6"/>
    <property type="match status" value="1"/>
</dbReference>
<dbReference type="CDD" id="cd18569">
    <property type="entry name" value="ABC_6TM_NHLM_bacteriocin"/>
    <property type="match status" value="1"/>
</dbReference>
<keyword evidence="8" id="KW-0653">Protein transport</keyword>
<dbReference type="InterPro" id="IPR039421">
    <property type="entry name" value="Type_1_exporter"/>
</dbReference>
<dbReference type="InterPro" id="IPR017871">
    <property type="entry name" value="ABC_transporter-like_CS"/>
</dbReference>
<evidence type="ECO:0000256" key="3">
    <source>
        <dbReference type="ARBA" id="ARBA00022448"/>
    </source>
</evidence>
<organism evidence="17 18">
    <name type="scientific">Bradyrhizobium sacchari</name>
    <dbReference type="NCBI Taxonomy" id="1399419"/>
    <lineage>
        <taxon>Bacteria</taxon>
        <taxon>Pseudomonadati</taxon>
        <taxon>Pseudomonadota</taxon>
        <taxon>Alphaproteobacteria</taxon>
        <taxon>Hyphomicrobiales</taxon>
        <taxon>Nitrobacteraceae</taxon>
        <taxon>Bradyrhizobium</taxon>
    </lineage>
</organism>
<keyword evidence="10 13" id="KW-0472">Membrane</keyword>
<dbReference type="Gene3D" id="1.20.1560.10">
    <property type="entry name" value="ABC transporter type 1, transmembrane domain"/>
    <property type="match status" value="1"/>
</dbReference>
<dbReference type="SUPFAM" id="SSF90123">
    <property type="entry name" value="ABC transporter transmembrane region"/>
    <property type="match status" value="1"/>
</dbReference>
<dbReference type="GO" id="GO:0034040">
    <property type="term" value="F:ATPase-coupled lipid transmembrane transporter activity"/>
    <property type="evidence" value="ECO:0007669"/>
    <property type="project" value="TreeGrafter"/>
</dbReference>
<keyword evidence="9 13" id="KW-1133">Transmembrane helix</keyword>
<dbReference type="GO" id="GO:0016887">
    <property type="term" value="F:ATP hydrolysis activity"/>
    <property type="evidence" value="ECO:0007669"/>
    <property type="project" value="InterPro"/>
</dbReference>
<dbReference type="InterPro" id="IPR003439">
    <property type="entry name" value="ABC_transporter-like_ATP-bd"/>
</dbReference>
<dbReference type="EMBL" id="VITW01000006">
    <property type="protein sequence ID" value="TWB72824.1"/>
    <property type="molecule type" value="Genomic_DNA"/>
</dbReference>
<dbReference type="AlphaFoldDB" id="A0A560III6"/>
<evidence type="ECO:0000256" key="9">
    <source>
        <dbReference type="ARBA" id="ARBA00022989"/>
    </source>
</evidence>
<dbReference type="GO" id="GO:0006508">
    <property type="term" value="P:proteolysis"/>
    <property type="evidence" value="ECO:0007669"/>
    <property type="project" value="InterPro"/>
</dbReference>
<accession>A0A560III6</accession>
<evidence type="ECO:0000256" key="6">
    <source>
        <dbReference type="ARBA" id="ARBA00022741"/>
    </source>
</evidence>
<dbReference type="InterPro" id="IPR005074">
    <property type="entry name" value="Peptidase_C39"/>
</dbReference>
<dbReference type="Pfam" id="PF03412">
    <property type="entry name" value="Peptidase_C39"/>
    <property type="match status" value="1"/>
</dbReference>
<name>A0A560III6_9BRAD</name>
<dbReference type="InterPro" id="IPR011527">
    <property type="entry name" value="ABC1_TM_dom"/>
</dbReference>
<evidence type="ECO:0000259" key="16">
    <source>
        <dbReference type="PROSITE" id="PS50990"/>
    </source>
</evidence>
<evidence type="ECO:0000313" key="18">
    <source>
        <dbReference type="Proteomes" id="UP000315914"/>
    </source>
</evidence>
<dbReference type="SUPFAM" id="SSF52540">
    <property type="entry name" value="P-loop containing nucleoside triphosphate hydrolases"/>
    <property type="match status" value="1"/>
</dbReference>
<evidence type="ECO:0000256" key="2">
    <source>
        <dbReference type="ARBA" id="ARBA00005417"/>
    </source>
</evidence>
<reference evidence="17 18" key="1">
    <citation type="submission" date="2019-06" db="EMBL/GenBank/DDBJ databases">
        <title>Genomic Encyclopedia of Type Strains, Phase IV (KMG-V): Genome sequencing to study the core and pangenomes of soil and plant-associated prokaryotes.</title>
        <authorList>
            <person name="Whitman W."/>
        </authorList>
    </citation>
    <scope>NUCLEOTIDE SEQUENCE [LARGE SCALE GENOMIC DNA]</scope>
    <source>
        <strain evidence="17 18">BR 10556</strain>
    </source>
</reference>
<comment type="subcellular location">
    <subcellularLocation>
        <location evidence="1">Cell membrane</location>
        <topology evidence="1">Multi-pass membrane protein</topology>
    </subcellularLocation>
</comment>
<keyword evidence="5 13" id="KW-0812">Transmembrane</keyword>
<evidence type="ECO:0000256" key="1">
    <source>
        <dbReference type="ARBA" id="ARBA00004651"/>
    </source>
</evidence>
<evidence type="ECO:0000256" key="10">
    <source>
        <dbReference type="ARBA" id="ARBA00023136"/>
    </source>
</evidence>
<feature type="transmembrane region" description="Helical" evidence="13">
    <location>
        <begin position="231"/>
        <end position="252"/>
    </location>
</feature>
<dbReference type="SMART" id="SM00382">
    <property type="entry name" value="AAA"/>
    <property type="match status" value="1"/>
</dbReference>
<dbReference type="Gene3D" id="3.40.50.300">
    <property type="entry name" value="P-loop containing nucleotide triphosphate hydrolases"/>
    <property type="match status" value="1"/>
</dbReference>
<dbReference type="GO" id="GO:0043213">
    <property type="term" value="P:bacteriocin transport"/>
    <property type="evidence" value="ECO:0007669"/>
    <property type="project" value="UniProtKB-KW"/>
</dbReference>
<evidence type="ECO:0000256" key="7">
    <source>
        <dbReference type="ARBA" id="ARBA00022840"/>
    </source>
</evidence>
<keyword evidence="3" id="KW-0813">Transport</keyword>
<feature type="domain" description="Peptidase C39" evidence="16">
    <location>
        <begin position="46"/>
        <end position="165"/>
    </location>
</feature>
<dbReference type="InterPro" id="IPR036640">
    <property type="entry name" value="ABC1_TM_sf"/>
</dbReference>